<proteinExistence type="predicted"/>
<reference evidence="1" key="1">
    <citation type="submission" date="2023-10" db="EMBL/GenBank/DDBJ databases">
        <title>Amphibacter perezi, gen. nov., sp. nov. a novel taxa of the family Comamonadaceae, class Betaproteobacteria isolated from the skin microbiota of Pelophylax perezi from different populations.</title>
        <authorList>
            <person name="Costa S."/>
            <person name="Proenca D.N."/>
            <person name="Lopes I."/>
            <person name="Morais P.V."/>
        </authorList>
    </citation>
    <scope>NUCLEOTIDE SEQUENCE</scope>
    <source>
        <strain evidence="1">SL12-8</strain>
    </source>
</reference>
<gene>
    <name evidence="1" type="ORF">RV045_04475</name>
</gene>
<dbReference type="EMBL" id="JAWDIE010000005">
    <property type="protein sequence ID" value="MEJ7137687.1"/>
    <property type="molecule type" value="Genomic_DNA"/>
</dbReference>
<keyword evidence="2" id="KW-1185">Reference proteome</keyword>
<evidence type="ECO:0000313" key="2">
    <source>
        <dbReference type="Proteomes" id="UP001364695"/>
    </source>
</evidence>
<accession>A0ACC6P0H8</accession>
<organism evidence="1 2">
    <name type="scientific">Amphibiibacter pelophylacis</name>
    <dbReference type="NCBI Taxonomy" id="1799477"/>
    <lineage>
        <taxon>Bacteria</taxon>
        <taxon>Pseudomonadati</taxon>
        <taxon>Pseudomonadota</taxon>
        <taxon>Betaproteobacteria</taxon>
        <taxon>Burkholderiales</taxon>
        <taxon>Sphaerotilaceae</taxon>
        <taxon>Amphibiibacter</taxon>
    </lineage>
</organism>
<sequence length="224" mass="24942">MTESSENIWSTREKSWAHLQKNNPSSIAIINESLKIIDRCLDYYEAASKSSSYGLACGLFLLKGKNLGHGCFSLILDGHAQEAGALLRPLIECIELLAYMRIFPEKANDAVNNKLPSAGQRAKEINGEYKGLREHLNDHASHISFSPESLSHLLNPDSSFRRTQESIPEIILSSVSDLAIQIQFLMHEGIRALERVSDAPARDLGTRAENLRKRSCFVFGIFGN</sequence>
<protein>
    <submittedName>
        <fullName evidence="1">Uncharacterized protein</fullName>
    </submittedName>
</protein>
<name>A0ACC6P0H8_9BURK</name>
<comment type="caution">
    <text evidence="1">The sequence shown here is derived from an EMBL/GenBank/DDBJ whole genome shotgun (WGS) entry which is preliminary data.</text>
</comment>
<evidence type="ECO:0000313" key="1">
    <source>
        <dbReference type="EMBL" id="MEJ7137687.1"/>
    </source>
</evidence>
<dbReference type="Proteomes" id="UP001364695">
    <property type="component" value="Unassembled WGS sequence"/>
</dbReference>